<evidence type="ECO:0000256" key="1">
    <source>
        <dbReference type="SAM" id="MobiDB-lite"/>
    </source>
</evidence>
<feature type="region of interest" description="Disordered" evidence="1">
    <location>
        <begin position="293"/>
        <end position="588"/>
    </location>
</feature>
<feature type="transmembrane region" description="Helical" evidence="2">
    <location>
        <begin position="6"/>
        <end position="29"/>
    </location>
</feature>
<feature type="region of interest" description="Disordered" evidence="1">
    <location>
        <begin position="223"/>
        <end position="274"/>
    </location>
</feature>
<protein>
    <submittedName>
        <fullName evidence="3">Uncharacterized protein</fullName>
    </submittedName>
</protein>
<evidence type="ECO:0000313" key="3">
    <source>
        <dbReference type="EMBL" id="CED82133.1"/>
    </source>
</evidence>
<keyword evidence="2" id="KW-1133">Transmembrane helix</keyword>
<reference evidence="3" key="1">
    <citation type="submission" date="2014-08" db="EMBL/GenBank/DDBJ databases">
        <authorList>
            <person name="Sharma Rahul"/>
            <person name="Thines Marco"/>
        </authorList>
    </citation>
    <scope>NUCLEOTIDE SEQUENCE</scope>
</reference>
<feature type="compositionally biased region" description="Polar residues" evidence="1">
    <location>
        <begin position="293"/>
        <end position="320"/>
    </location>
</feature>
<organism evidence="3">
    <name type="scientific">Phaffia rhodozyma</name>
    <name type="common">Yeast</name>
    <name type="synonym">Xanthophyllomyces dendrorhous</name>
    <dbReference type="NCBI Taxonomy" id="264483"/>
    <lineage>
        <taxon>Eukaryota</taxon>
        <taxon>Fungi</taxon>
        <taxon>Dikarya</taxon>
        <taxon>Basidiomycota</taxon>
        <taxon>Agaricomycotina</taxon>
        <taxon>Tremellomycetes</taxon>
        <taxon>Cystofilobasidiales</taxon>
        <taxon>Mrakiaceae</taxon>
        <taxon>Phaffia</taxon>
    </lineage>
</organism>
<feature type="transmembrane region" description="Helical" evidence="2">
    <location>
        <begin position="90"/>
        <end position="111"/>
    </location>
</feature>
<accession>A0A0F7SPT2</accession>
<dbReference type="AlphaFoldDB" id="A0A0F7SPT2"/>
<feature type="compositionally biased region" description="Polar residues" evidence="1">
    <location>
        <begin position="516"/>
        <end position="525"/>
    </location>
</feature>
<feature type="transmembrane region" description="Helical" evidence="2">
    <location>
        <begin position="63"/>
        <end position="84"/>
    </location>
</feature>
<dbReference type="EMBL" id="LN483124">
    <property type="protein sequence ID" value="CED82133.1"/>
    <property type="molecule type" value="Genomic_DNA"/>
</dbReference>
<keyword evidence="2" id="KW-0472">Membrane</keyword>
<feature type="compositionally biased region" description="Polar residues" evidence="1">
    <location>
        <begin position="387"/>
        <end position="416"/>
    </location>
</feature>
<feature type="region of interest" description="Disordered" evidence="1">
    <location>
        <begin position="199"/>
        <end position="218"/>
    </location>
</feature>
<feature type="compositionally biased region" description="Low complexity" evidence="1">
    <location>
        <begin position="458"/>
        <end position="474"/>
    </location>
</feature>
<feature type="compositionally biased region" description="Polar residues" evidence="1">
    <location>
        <begin position="344"/>
        <end position="372"/>
    </location>
</feature>
<feature type="compositionally biased region" description="Basic residues" evidence="1">
    <location>
        <begin position="567"/>
        <end position="588"/>
    </location>
</feature>
<sequence>MTHLSQEFLVVLQTVFPAFLLILLLSAFIERSDRANSSSSDESTGIVPVIIPVFRVRSRLTSVLLALLTLTFVLSLSLYLIYYHGQPPVLAVWFSSSNLVVWGTAASLVWIRQNKTAGEFVWAKALCWVGLIGTVLIGSERISQFVQDTKDPQTTFPLPFFLLLSIYSVRLLLLILILWALHNPAQDFVPAVRRSTTNVSAHASNEENAPLLNQGRDHNGVEERGVQEEGTSYGTFTDVPESESTLDLERKKSAETSANDLAGTDAESDKSNVTTQPISTAVEIDEQALSKQSIASKVTNDSAQTTSTIEETTASPSSRPFSYAEAVTHPAPPGPQAGEEIENVSDSMDTTDTTAPQERFASKSTVASSLPKDSSVGPSVKSDLEFPTSTSPVSSDLPSQQFEDSPQLSTDSTDFSPNGGGKEKSKKKGTMLADVGRRVSNESNKFVRRISLINKTKSGSSPGGSANASPSRSPLSLPQELDAIELSGSDTAQGEEAGSGSTPGSPIAKRFALLTRKSSSASSTGRIPPGLQDESIQGLTSPALHEATGQAPSPNGSISGSGSGSGSKKKKKKNGKNSKGKKATKNKK</sequence>
<feature type="transmembrane region" description="Helical" evidence="2">
    <location>
        <begin position="120"/>
        <end position="138"/>
    </location>
</feature>
<keyword evidence="2" id="KW-0812">Transmembrane</keyword>
<name>A0A0F7SPT2_PHARH</name>
<evidence type="ECO:0000256" key="2">
    <source>
        <dbReference type="SAM" id="Phobius"/>
    </source>
</evidence>
<feature type="transmembrane region" description="Helical" evidence="2">
    <location>
        <begin position="158"/>
        <end position="181"/>
    </location>
</feature>
<proteinExistence type="predicted"/>